<accession>A0ABN5BBE4</accession>
<evidence type="ECO:0000313" key="1">
    <source>
        <dbReference type="EMBL" id="ASR53713.1"/>
    </source>
</evidence>
<dbReference type="EMBL" id="CP020084">
    <property type="protein sequence ID" value="ASR53713.1"/>
    <property type="molecule type" value="Genomic_DNA"/>
</dbReference>
<name>A0ABN5BBE4_9SPHN</name>
<keyword evidence="1" id="KW-0614">Plasmid</keyword>
<geneLocation type="plasmid" evidence="1 2">
    <name>unnamed</name>
</geneLocation>
<gene>
    <name evidence="1" type="ORF">B5J99_18950</name>
</gene>
<organism evidence="1 2">
    <name type="scientific">Blastomonas fulva</name>
    <dbReference type="NCBI Taxonomy" id="1550728"/>
    <lineage>
        <taxon>Bacteria</taxon>
        <taxon>Pseudomonadati</taxon>
        <taxon>Pseudomonadota</taxon>
        <taxon>Alphaproteobacteria</taxon>
        <taxon>Sphingomonadales</taxon>
        <taxon>Sphingomonadaceae</taxon>
        <taxon>Blastomonas</taxon>
    </lineage>
</organism>
<sequence length="145" mass="16071">MSGDASATITAYSCPIAAAAGPTFLAYDITWQSKRTEHFVYADPARPSEEGLVGVSFLRVGPSVIVIDQQEERGGVAILVWRAGPNRYFVRQFYYAGTDEGQLQVQQNGDRVTAVFIEQRGRVAKPIGTTKRFRLVPRKGIEKYN</sequence>
<evidence type="ECO:0000313" key="2">
    <source>
        <dbReference type="Proteomes" id="UP000258016"/>
    </source>
</evidence>
<dbReference type="Proteomes" id="UP000258016">
    <property type="component" value="Plasmid unnamed"/>
</dbReference>
<proteinExistence type="predicted"/>
<reference evidence="1 2" key="1">
    <citation type="submission" date="2017-03" db="EMBL/GenBank/DDBJ databases">
        <title>Complete genome sequence of Blastomonas fulva degrading microcsystin LR.</title>
        <authorList>
            <person name="Lee H.-g."/>
            <person name="Jin L."/>
            <person name="oh H.-M."/>
        </authorList>
    </citation>
    <scope>NUCLEOTIDE SEQUENCE [LARGE SCALE GENOMIC DNA]</scope>
    <source>
        <strain evidence="1 2">T2</strain>
        <plasmid evidence="1 2">unnamed</plasmid>
    </source>
</reference>
<protein>
    <submittedName>
        <fullName evidence="1">Uncharacterized protein</fullName>
    </submittedName>
</protein>
<keyword evidence="2" id="KW-1185">Reference proteome</keyword>